<dbReference type="GO" id="GO:0016491">
    <property type="term" value="F:oxidoreductase activity"/>
    <property type="evidence" value="ECO:0007669"/>
    <property type="project" value="UniProtKB-KW"/>
</dbReference>
<evidence type="ECO:0000313" key="3">
    <source>
        <dbReference type="EMBL" id="SNS87893.1"/>
    </source>
</evidence>
<dbReference type="RefSeq" id="WP_089208800.1">
    <property type="nucleotide sequence ID" value="NZ_FZOD01000018.1"/>
</dbReference>
<evidence type="ECO:0000259" key="2">
    <source>
        <dbReference type="Pfam" id="PF03807"/>
    </source>
</evidence>
<organism evidence="3 4">
    <name type="scientific">Streptosporangium subroseum</name>
    <dbReference type="NCBI Taxonomy" id="106412"/>
    <lineage>
        <taxon>Bacteria</taxon>
        <taxon>Bacillati</taxon>
        <taxon>Actinomycetota</taxon>
        <taxon>Actinomycetes</taxon>
        <taxon>Streptosporangiales</taxon>
        <taxon>Streptosporangiaceae</taxon>
        <taxon>Streptosporangium</taxon>
    </lineage>
</organism>
<dbReference type="SUPFAM" id="SSF51735">
    <property type="entry name" value="NAD(P)-binding Rossmann-fold domains"/>
    <property type="match status" value="1"/>
</dbReference>
<dbReference type="InterPro" id="IPR028939">
    <property type="entry name" value="P5C_Rdtase_cat_N"/>
</dbReference>
<evidence type="ECO:0000256" key="1">
    <source>
        <dbReference type="ARBA" id="ARBA00023002"/>
    </source>
</evidence>
<dbReference type="OrthoDB" id="1523398at2"/>
<accession>A0A239I493</accession>
<keyword evidence="4" id="KW-1185">Reference proteome</keyword>
<gene>
    <name evidence="3" type="ORF">SAMN05216276_101889</name>
</gene>
<reference evidence="3 4" key="1">
    <citation type="submission" date="2017-06" db="EMBL/GenBank/DDBJ databases">
        <authorList>
            <person name="Kim H.J."/>
            <person name="Triplett B.A."/>
        </authorList>
    </citation>
    <scope>NUCLEOTIDE SEQUENCE [LARGE SCALE GENOMIC DNA]</scope>
    <source>
        <strain evidence="3 4">CGMCC 4.2132</strain>
    </source>
</reference>
<dbReference type="AlphaFoldDB" id="A0A239I493"/>
<protein>
    <recommendedName>
        <fullName evidence="2">Pyrroline-5-carboxylate reductase catalytic N-terminal domain-containing protein</fullName>
    </recommendedName>
</protein>
<keyword evidence="1" id="KW-0560">Oxidoreductase</keyword>
<dbReference type="PANTHER" id="PTHR14239">
    <property type="entry name" value="DUDULIN-RELATED"/>
    <property type="match status" value="1"/>
</dbReference>
<name>A0A239I493_9ACTN</name>
<feature type="domain" description="Pyrroline-5-carboxylate reductase catalytic N-terminal" evidence="2">
    <location>
        <begin position="6"/>
        <end position="95"/>
    </location>
</feature>
<dbReference type="Gene3D" id="3.40.50.720">
    <property type="entry name" value="NAD(P)-binding Rossmann-like Domain"/>
    <property type="match status" value="1"/>
</dbReference>
<dbReference type="InterPro" id="IPR036291">
    <property type="entry name" value="NAD(P)-bd_dom_sf"/>
</dbReference>
<evidence type="ECO:0000313" key="4">
    <source>
        <dbReference type="Proteomes" id="UP000198282"/>
    </source>
</evidence>
<dbReference type="EMBL" id="FZOD01000018">
    <property type="protein sequence ID" value="SNS87893.1"/>
    <property type="molecule type" value="Genomic_DNA"/>
</dbReference>
<proteinExistence type="predicted"/>
<dbReference type="Proteomes" id="UP000198282">
    <property type="component" value="Unassembled WGS sequence"/>
</dbReference>
<dbReference type="PANTHER" id="PTHR14239:SF10">
    <property type="entry name" value="REDUCTASE"/>
    <property type="match status" value="1"/>
</dbReference>
<sequence length="203" mass="20944">MRIETFGVIGAGAIAQAVARHALNVGHKVTLSNSRGPETLEPLIHDLGPGASAGTIAEAAQADAVLLAVPWPHIPQALSGLPPWDGRILIDATNHFLTGPPEFEVADLGERTGSEVVAGLAPGAHVIKAFNTLYAQHIAADPRHEAGRRVLFLAGDDAAAATAFAEWADGLGFAPVNVGDLRTGGRLMQLGGSLSSLHLLKQG</sequence>
<dbReference type="Pfam" id="PF03807">
    <property type="entry name" value="F420_oxidored"/>
    <property type="match status" value="1"/>
</dbReference>
<dbReference type="InterPro" id="IPR051267">
    <property type="entry name" value="STEAP_metalloreductase"/>
</dbReference>